<accession>A0A0P9ECX3</accession>
<dbReference type="Gene3D" id="3.40.50.300">
    <property type="entry name" value="P-loop containing nucleotide triphosphate hydrolases"/>
    <property type="match status" value="1"/>
</dbReference>
<protein>
    <recommendedName>
        <fullName evidence="2 9">DNA mismatch repair protein MutS</fullName>
    </recommendedName>
</protein>
<dbReference type="Pfam" id="PF05190">
    <property type="entry name" value="MutS_IV"/>
    <property type="match status" value="1"/>
</dbReference>
<feature type="domain" description="DNA mismatch repair proteins mutS family" evidence="12">
    <location>
        <begin position="691"/>
        <end position="707"/>
    </location>
</feature>
<dbReference type="InterPro" id="IPR000432">
    <property type="entry name" value="DNA_mismatch_repair_MutS_C"/>
</dbReference>
<keyword evidence="4 9" id="KW-0227">DNA damage</keyword>
<dbReference type="InterPro" id="IPR017261">
    <property type="entry name" value="DNA_mismatch_repair_MutS/MSH"/>
</dbReference>
<evidence type="ECO:0000313" key="14">
    <source>
        <dbReference type="Proteomes" id="UP000183104"/>
    </source>
</evidence>
<keyword evidence="3 9" id="KW-0547">Nucleotide-binding</keyword>
<feature type="region of interest" description="Disordered" evidence="11">
    <location>
        <begin position="183"/>
        <end position="202"/>
    </location>
</feature>
<dbReference type="RefSeq" id="WP_054966132.1">
    <property type="nucleotide sequence ID" value="NZ_FMUN01000003.1"/>
</dbReference>
<keyword evidence="7 9" id="KW-0234">DNA repair</keyword>
<organism evidence="13 14">
    <name type="scientific">Thiohalorhabdus denitrificans</name>
    <dbReference type="NCBI Taxonomy" id="381306"/>
    <lineage>
        <taxon>Bacteria</taxon>
        <taxon>Pseudomonadati</taxon>
        <taxon>Pseudomonadota</taxon>
        <taxon>Gammaproteobacteria</taxon>
        <taxon>Thiohalorhabdales</taxon>
        <taxon>Thiohalorhabdaceae</taxon>
        <taxon>Thiohalorhabdus</taxon>
    </lineage>
</organism>
<dbReference type="SMART" id="SM00534">
    <property type="entry name" value="MUTSac"/>
    <property type="match status" value="1"/>
</dbReference>
<dbReference type="HAMAP" id="MF_00096">
    <property type="entry name" value="MutS"/>
    <property type="match status" value="1"/>
</dbReference>
<dbReference type="Pfam" id="PF05188">
    <property type="entry name" value="MutS_II"/>
    <property type="match status" value="1"/>
</dbReference>
<feature type="binding site" evidence="9">
    <location>
        <begin position="617"/>
        <end position="624"/>
    </location>
    <ligand>
        <name>ATP</name>
        <dbReference type="ChEBI" id="CHEBI:30616"/>
    </ligand>
</feature>
<gene>
    <name evidence="9" type="primary">mutS</name>
    <name evidence="13" type="ORF">SAMN05661077_1414</name>
</gene>
<dbReference type="InterPro" id="IPR016151">
    <property type="entry name" value="DNA_mismatch_repair_MutS_N"/>
</dbReference>
<evidence type="ECO:0000256" key="11">
    <source>
        <dbReference type="SAM" id="MobiDB-lite"/>
    </source>
</evidence>
<dbReference type="PANTHER" id="PTHR11361:SF34">
    <property type="entry name" value="DNA MISMATCH REPAIR PROTEIN MSH1, MITOCHONDRIAL"/>
    <property type="match status" value="1"/>
</dbReference>
<keyword evidence="14" id="KW-1185">Reference proteome</keyword>
<reference evidence="14" key="1">
    <citation type="submission" date="2016-10" db="EMBL/GenBank/DDBJ databases">
        <authorList>
            <person name="Varghese N."/>
        </authorList>
    </citation>
    <scope>NUCLEOTIDE SEQUENCE [LARGE SCALE GENOMIC DNA]</scope>
    <source>
        <strain evidence="14">HL 19</strain>
    </source>
</reference>
<dbReference type="FunFam" id="3.40.50.300:FF:000870">
    <property type="entry name" value="MutS protein homolog 4"/>
    <property type="match status" value="1"/>
</dbReference>
<dbReference type="Pfam" id="PF05192">
    <property type="entry name" value="MutS_III"/>
    <property type="match status" value="1"/>
</dbReference>
<dbReference type="InterPro" id="IPR007861">
    <property type="entry name" value="DNA_mismatch_repair_MutS_clamp"/>
</dbReference>
<evidence type="ECO:0000256" key="8">
    <source>
        <dbReference type="ARBA" id="ARBA00024647"/>
    </source>
</evidence>
<dbReference type="SUPFAM" id="SSF53150">
    <property type="entry name" value="DNA repair protein MutS, domain II"/>
    <property type="match status" value="1"/>
</dbReference>
<dbReference type="AlphaFoldDB" id="A0A0P9ECX3"/>
<evidence type="ECO:0000313" key="13">
    <source>
        <dbReference type="EMBL" id="SCY16727.1"/>
    </source>
</evidence>
<evidence type="ECO:0000256" key="1">
    <source>
        <dbReference type="ARBA" id="ARBA00006271"/>
    </source>
</evidence>
<dbReference type="InterPro" id="IPR007696">
    <property type="entry name" value="DNA_mismatch_repair_MutS_core"/>
</dbReference>
<dbReference type="GO" id="GO:0005829">
    <property type="term" value="C:cytosol"/>
    <property type="evidence" value="ECO:0007669"/>
    <property type="project" value="TreeGrafter"/>
</dbReference>
<sequence>MTQANAHTPMVQQYLRIKAEYPDILLFYRMGDFYELFFEDAQRAAGLLDITLTQRGESGGQAIPMAGVPVHNLEPYLARLVKAGESVAICEQMGDPNAAKGPVERKVVRVVTPGTLTESHLLEERANNFLAAVVPGPQGDRWGLAALDLSTARFTVTELDSEESLGGEVTRLDPAEILLPEGHALPESVGPPYRDRAQPRPTWGFQEDTAREYLTEQFGTRDLSAFDCEGLSAGLPAAGALLIYARETQKGLLPHVRTLERERTAETVVMDAATRRNLEIDRTLSGEGDTHLVGVIDRTVTPMGARLLRHWLNRPLRDMEALRRRHQAVGSLLDRGRFLEVREILDRAGDMERILTRVGLGSANPRDLKKLGETLAVVPALREVLESHDSPRLAELAEALPPQPEWVGHLQRALVDQPPATVRDGGFIRPGFDAELDQLKDVGDNAGDYLVRLEAEEREATGIDTLKVAYNKVHGYYIEVSKSRLGQVPERFIRKQTLKNAERFVTPELKRFEEQALSAAERALAREKALFEELVESLRADLPALQPLAQAIAEADVLACFAERAEALDYVQPEWTEDRSLTIREGRHPVVEAASSDPFVPNDLILNNRRRMLLITGPNMGGKSTYMRQVALITLLAHAGSYVPAAEARLRPVDRIFTRIGARDDLASGRSTFMVEMTETANILHNAGPDSLVLMDEIGRGTSTFDGLALAWASAERLAEHNRSWALFATHYFELTDLADRLSGVANVHVSAREHGDRVIFLHTVRDGAADRSYGLQVGSLAGLPAPVIERARDLLEELESGAVTPTHEPGDPQPAPQLDLFGSAADPLVERLRETDPDSLTPRQALELLYELQGLASARKS</sequence>
<evidence type="ECO:0000256" key="10">
    <source>
        <dbReference type="RuleBase" id="RU003756"/>
    </source>
</evidence>
<dbReference type="GO" id="GO:0003684">
    <property type="term" value="F:damaged DNA binding"/>
    <property type="evidence" value="ECO:0007669"/>
    <property type="project" value="UniProtKB-UniRule"/>
</dbReference>
<dbReference type="SUPFAM" id="SSF48334">
    <property type="entry name" value="DNA repair protein MutS, domain III"/>
    <property type="match status" value="1"/>
</dbReference>
<dbReference type="EMBL" id="FMUN01000003">
    <property type="protein sequence ID" value="SCY16727.1"/>
    <property type="molecule type" value="Genomic_DNA"/>
</dbReference>
<evidence type="ECO:0000256" key="6">
    <source>
        <dbReference type="ARBA" id="ARBA00023125"/>
    </source>
</evidence>
<dbReference type="Proteomes" id="UP000183104">
    <property type="component" value="Unassembled WGS sequence"/>
</dbReference>
<dbReference type="InterPro" id="IPR036678">
    <property type="entry name" value="MutS_con_dom_sf"/>
</dbReference>
<dbReference type="SUPFAM" id="SSF55271">
    <property type="entry name" value="DNA repair protein MutS, domain I"/>
    <property type="match status" value="1"/>
</dbReference>
<dbReference type="PANTHER" id="PTHR11361">
    <property type="entry name" value="DNA MISMATCH REPAIR PROTEIN MUTS FAMILY MEMBER"/>
    <property type="match status" value="1"/>
</dbReference>
<evidence type="ECO:0000256" key="5">
    <source>
        <dbReference type="ARBA" id="ARBA00022840"/>
    </source>
</evidence>
<dbReference type="Pfam" id="PF00488">
    <property type="entry name" value="MutS_V"/>
    <property type="match status" value="1"/>
</dbReference>
<proteinExistence type="inferred from homology"/>
<dbReference type="GO" id="GO:0030983">
    <property type="term" value="F:mismatched DNA binding"/>
    <property type="evidence" value="ECO:0007669"/>
    <property type="project" value="InterPro"/>
</dbReference>
<evidence type="ECO:0000259" key="12">
    <source>
        <dbReference type="PROSITE" id="PS00486"/>
    </source>
</evidence>
<dbReference type="GO" id="GO:0006298">
    <property type="term" value="P:mismatch repair"/>
    <property type="evidence" value="ECO:0007669"/>
    <property type="project" value="UniProtKB-UniRule"/>
</dbReference>
<evidence type="ECO:0000256" key="7">
    <source>
        <dbReference type="ARBA" id="ARBA00023204"/>
    </source>
</evidence>
<comment type="function">
    <text evidence="8 9">This protein is involved in the repair of mismatches in DNA. It is possible that it carries out the mismatch recognition step. This protein has a weak ATPase activity.</text>
</comment>
<name>A0A0P9ECX3_9GAMM</name>
<dbReference type="PIRSF" id="PIRSF037677">
    <property type="entry name" value="DNA_mis_repair_Msh6"/>
    <property type="match status" value="1"/>
</dbReference>
<keyword evidence="5 9" id="KW-0067">ATP-binding</keyword>
<dbReference type="Pfam" id="PF01624">
    <property type="entry name" value="MutS_I"/>
    <property type="match status" value="1"/>
</dbReference>
<dbReference type="Gene3D" id="3.30.420.110">
    <property type="entry name" value="MutS, connector domain"/>
    <property type="match status" value="1"/>
</dbReference>
<evidence type="ECO:0000256" key="9">
    <source>
        <dbReference type="HAMAP-Rule" id="MF_00096"/>
    </source>
</evidence>
<keyword evidence="6 9" id="KW-0238">DNA-binding</keyword>
<dbReference type="GO" id="GO:0140664">
    <property type="term" value="F:ATP-dependent DNA damage sensor activity"/>
    <property type="evidence" value="ECO:0007669"/>
    <property type="project" value="InterPro"/>
</dbReference>
<dbReference type="PROSITE" id="PS00486">
    <property type="entry name" value="DNA_MISMATCH_REPAIR_2"/>
    <property type="match status" value="1"/>
</dbReference>
<feature type="region of interest" description="Disordered" evidence="11">
    <location>
        <begin position="803"/>
        <end position="822"/>
    </location>
</feature>
<dbReference type="Gene3D" id="3.40.1170.10">
    <property type="entry name" value="DNA repair protein MutS, domain I"/>
    <property type="match status" value="1"/>
</dbReference>
<dbReference type="FunFam" id="1.10.1420.10:FF:000001">
    <property type="entry name" value="DNA mismatch repair protein MutS"/>
    <property type="match status" value="1"/>
</dbReference>
<dbReference type="InterPro" id="IPR005748">
    <property type="entry name" value="DNA_mismatch_repair_MutS"/>
</dbReference>
<dbReference type="Gene3D" id="1.10.1420.10">
    <property type="match status" value="2"/>
</dbReference>
<evidence type="ECO:0000256" key="2">
    <source>
        <dbReference type="ARBA" id="ARBA00021982"/>
    </source>
</evidence>
<dbReference type="NCBIfam" id="NF003810">
    <property type="entry name" value="PRK05399.1"/>
    <property type="match status" value="1"/>
</dbReference>
<dbReference type="InterPro" id="IPR045076">
    <property type="entry name" value="MutS"/>
</dbReference>
<dbReference type="SMART" id="SM00533">
    <property type="entry name" value="MUTSd"/>
    <property type="match status" value="1"/>
</dbReference>
<dbReference type="CDD" id="cd03284">
    <property type="entry name" value="ABC_MutS1"/>
    <property type="match status" value="1"/>
</dbReference>
<dbReference type="InterPro" id="IPR027417">
    <property type="entry name" value="P-loop_NTPase"/>
</dbReference>
<dbReference type="PATRIC" id="fig|381306.5.peg.290"/>
<dbReference type="InterPro" id="IPR007860">
    <property type="entry name" value="DNA_mmatch_repair_MutS_con_dom"/>
</dbReference>
<dbReference type="InterPro" id="IPR007695">
    <property type="entry name" value="DNA_mismatch_repair_MutS-lik_N"/>
</dbReference>
<dbReference type="STRING" id="381306.AN478_08235"/>
<evidence type="ECO:0000256" key="3">
    <source>
        <dbReference type="ARBA" id="ARBA00022741"/>
    </source>
</evidence>
<dbReference type="InterPro" id="IPR036187">
    <property type="entry name" value="DNA_mismatch_repair_MutS_sf"/>
</dbReference>
<dbReference type="NCBIfam" id="TIGR01070">
    <property type="entry name" value="mutS1"/>
    <property type="match status" value="1"/>
</dbReference>
<dbReference type="Gene3D" id="6.10.140.430">
    <property type="match status" value="1"/>
</dbReference>
<evidence type="ECO:0000256" key="4">
    <source>
        <dbReference type="ARBA" id="ARBA00022763"/>
    </source>
</evidence>
<dbReference type="SUPFAM" id="SSF52540">
    <property type="entry name" value="P-loop containing nucleoside triphosphate hydrolases"/>
    <property type="match status" value="1"/>
</dbReference>
<dbReference type="FunFam" id="3.40.1170.10:FF:000001">
    <property type="entry name" value="DNA mismatch repair protein MutS"/>
    <property type="match status" value="1"/>
</dbReference>
<dbReference type="GO" id="GO:0005524">
    <property type="term" value="F:ATP binding"/>
    <property type="evidence" value="ECO:0007669"/>
    <property type="project" value="UniProtKB-UniRule"/>
</dbReference>
<comment type="similarity">
    <text evidence="1 9 10">Belongs to the DNA mismatch repair MutS family.</text>
</comment>